<dbReference type="SUPFAM" id="SSF53474">
    <property type="entry name" value="alpha/beta-Hydrolases"/>
    <property type="match status" value="1"/>
</dbReference>
<feature type="domain" description="AB hydrolase-1" evidence="2">
    <location>
        <begin position="46"/>
        <end position="144"/>
    </location>
</feature>
<keyword evidence="4" id="KW-1185">Reference proteome</keyword>
<accession>A0A167NAN9</accession>
<dbReference type="AlphaFoldDB" id="A0A167NAN9"/>
<organism evidence="3 4">
    <name type="scientific">Calocera viscosa (strain TUFC12733)</name>
    <dbReference type="NCBI Taxonomy" id="1330018"/>
    <lineage>
        <taxon>Eukaryota</taxon>
        <taxon>Fungi</taxon>
        <taxon>Dikarya</taxon>
        <taxon>Basidiomycota</taxon>
        <taxon>Agaricomycotina</taxon>
        <taxon>Dacrymycetes</taxon>
        <taxon>Dacrymycetales</taxon>
        <taxon>Dacrymycetaceae</taxon>
        <taxon>Calocera</taxon>
    </lineage>
</organism>
<reference evidence="3 4" key="1">
    <citation type="journal article" date="2016" name="Mol. Biol. Evol.">
        <title>Comparative Genomics of Early-Diverging Mushroom-Forming Fungi Provides Insights into the Origins of Lignocellulose Decay Capabilities.</title>
        <authorList>
            <person name="Nagy L.G."/>
            <person name="Riley R."/>
            <person name="Tritt A."/>
            <person name="Adam C."/>
            <person name="Daum C."/>
            <person name="Floudas D."/>
            <person name="Sun H."/>
            <person name="Yadav J.S."/>
            <person name="Pangilinan J."/>
            <person name="Larsson K.H."/>
            <person name="Matsuura K."/>
            <person name="Barry K."/>
            <person name="Labutti K."/>
            <person name="Kuo R."/>
            <person name="Ohm R.A."/>
            <person name="Bhattacharya S.S."/>
            <person name="Shirouzu T."/>
            <person name="Yoshinaga Y."/>
            <person name="Martin F.M."/>
            <person name="Grigoriev I.V."/>
            <person name="Hibbett D.S."/>
        </authorList>
    </citation>
    <scope>NUCLEOTIDE SEQUENCE [LARGE SCALE GENOMIC DNA]</scope>
    <source>
        <strain evidence="3 4">TUFC12733</strain>
    </source>
</reference>
<dbReference type="Pfam" id="PF00561">
    <property type="entry name" value="Abhydrolase_1"/>
    <property type="match status" value="1"/>
</dbReference>
<dbReference type="EMBL" id="KV417279">
    <property type="protein sequence ID" value="KZO97518.1"/>
    <property type="molecule type" value="Genomic_DNA"/>
</dbReference>
<dbReference type="OrthoDB" id="294702at2759"/>
<evidence type="ECO:0000256" key="1">
    <source>
        <dbReference type="SAM" id="MobiDB-lite"/>
    </source>
</evidence>
<sequence length="332" mass="36902">MTMKQLIPTLRRLSTTATAPRDSQTFSLPDGRTLAYAEYGTPSGFPLLYFHGYPSCRLEAAAADDLARAQNLRLLSLDRPGFGLSTFQPKRRIVDWRADVQAFADHARLGRFAVLGGSGGGPYALACAVSIPRDRLAAVGVMAGGPPWAAGAHYMRRSSRALRWVARYFPSLLRVGADGLVGSIKWVSGTKLGQRWTDDLLERLRKEARAAAEKDGGPGLPEKEEAAGTAEEKRETLLRGLFEPFAQGSRGFVHETQLLTEDWGFPFEDVTYPVKLWHGRQDKNAPIEMIRYMTERMPNCTLREYDRGHFDMGVLLGEILEELVSEEMRRGG</sequence>
<keyword evidence="3" id="KW-0378">Hydrolase</keyword>
<gene>
    <name evidence="3" type="ORF">CALVIDRAFT_71076</name>
</gene>
<evidence type="ECO:0000313" key="3">
    <source>
        <dbReference type="EMBL" id="KZO97518.1"/>
    </source>
</evidence>
<dbReference type="PANTHER" id="PTHR45763">
    <property type="entry name" value="HYDROLASE, ALPHA/BETA FOLD FAMILY PROTEIN, EXPRESSED-RELATED"/>
    <property type="match status" value="1"/>
</dbReference>
<dbReference type="InterPro" id="IPR029058">
    <property type="entry name" value="AB_hydrolase_fold"/>
</dbReference>
<dbReference type="GO" id="GO:0016787">
    <property type="term" value="F:hydrolase activity"/>
    <property type="evidence" value="ECO:0007669"/>
    <property type="project" value="UniProtKB-KW"/>
</dbReference>
<dbReference type="Proteomes" id="UP000076738">
    <property type="component" value="Unassembled WGS sequence"/>
</dbReference>
<protein>
    <submittedName>
        <fullName evidence="3">Alpha/beta-hydrolase</fullName>
    </submittedName>
</protein>
<proteinExistence type="predicted"/>
<evidence type="ECO:0000259" key="2">
    <source>
        <dbReference type="Pfam" id="PF00561"/>
    </source>
</evidence>
<dbReference type="InterPro" id="IPR000073">
    <property type="entry name" value="AB_hydrolase_1"/>
</dbReference>
<dbReference type="Gene3D" id="3.40.50.1820">
    <property type="entry name" value="alpha/beta hydrolase"/>
    <property type="match status" value="1"/>
</dbReference>
<dbReference type="STRING" id="1330018.A0A167NAN9"/>
<dbReference type="PANTHER" id="PTHR45763:SF46">
    <property type="entry name" value="AB HYDROLASE-1 DOMAIN-CONTAINING PROTEIN"/>
    <property type="match status" value="1"/>
</dbReference>
<evidence type="ECO:0000313" key="4">
    <source>
        <dbReference type="Proteomes" id="UP000076738"/>
    </source>
</evidence>
<name>A0A167NAN9_CALVF</name>
<feature type="region of interest" description="Disordered" evidence="1">
    <location>
        <begin position="210"/>
        <end position="233"/>
    </location>
</feature>